<dbReference type="RefSeq" id="WP_134503576.1">
    <property type="nucleotide sequence ID" value="NZ_SOEY01000026.1"/>
</dbReference>
<gene>
    <name evidence="3" type="ORF">E3O06_11730</name>
</gene>
<feature type="domain" description="Wadjet protein JetD C-terminal" evidence="1">
    <location>
        <begin position="206"/>
        <end position="382"/>
    </location>
</feature>
<dbReference type="InterPro" id="IPR024534">
    <property type="entry name" value="JetD_C"/>
</dbReference>
<name>A0A4R8UUG2_9MICO</name>
<evidence type="ECO:0008006" key="5">
    <source>
        <dbReference type="Google" id="ProtNLM"/>
    </source>
</evidence>
<accession>A0A4R8UUG2</accession>
<dbReference type="EMBL" id="SOEY01000026">
    <property type="protein sequence ID" value="TFB71509.1"/>
    <property type="molecule type" value="Genomic_DNA"/>
</dbReference>
<keyword evidence="4" id="KW-1185">Reference proteome</keyword>
<dbReference type="Pfam" id="PF09983">
    <property type="entry name" value="JetD_C"/>
    <property type="match status" value="1"/>
</dbReference>
<dbReference type="Proteomes" id="UP000298173">
    <property type="component" value="Unassembled WGS sequence"/>
</dbReference>
<dbReference type="Pfam" id="PF11795">
    <property type="entry name" value="DUF3322"/>
    <property type="match status" value="1"/>
</dbReference>
<feature type="domain" description="DUF3322" evidence="2">
    <location>
        <begin position="11"/>
        <end position="192"/>
    </location>
</feature>
<dbReference type="PIRSF" id="PIRSF028408">
    <property type="entry name" value="UCP028408"/>
    <property type="match status" value="1"/>
</dbReference>
<dbReference type="InterPro" id="IPR024537">
    <property type="entry name" value="DUF3322"/>
</dbReference>
<evidence type="ECO:0000313" key="3">
    <source>
        <dbReference type="EMBL" id="TFB71509.1"/>
    </source>
</evidence>
<dbReference type="InterPro" id="IPR014544">
    <property type="entry name" value="UCP028408"/>
</dbReference>
<evidence type="ECO:0000313" key="4">
    <source>
        <dbReference type="Proteomes" id="UP000298173"/>
    </source>
</evidence>
<protein>
    <recommendedName>
        <fullName evidence="5">DUF3322 and DUF2220 domain-containing protein</fullName>
    </recommendedName>
</protein>
<proteinExistence type="predicted"/>
<evidence type="ECO:0000259" key="2">
    <source>
        <dbReference type="Pfam" id="PF11795"/>
    </source>
</evidence>
<sequence>MSDPTRWTVASDIKAVVQRRWDEGLLLRAFAEGHPFPHIEVPLRAPSAVDLGDHFDAARSWSEQIRRGSRDGRAYDLIEGTTGGRIAGRTRLPQRAVVMGFEQAWTLLGTGTDAVAYREMIESASSLPLAQEWALGHPIAAIGLRSEWQQVLAAYRWLDENRGSGQYVRQVNAPGVDTKLIERRRVVLAGMLGVPAGAAPFLRALGLAEKPVTVRLRFDPAVFGLPPHISEAIFRANELQEWKVVPRTALIVENEISFLSVPIPDGGVVLWGKGFDVEESASLRWLAGASVTYWGDLDTHGFAILDRVRAHLPGVQSVLMDRETLLAHEGLWGLEVKPTNALLSRLDQDEVSLYRDLVADRYGRTVRLEQERIDWDWVLERLSKTGKPDISSVSVSVSVSADAVSTHSWIPQIP</sequence>
<reference evidence="3 4" key="1">
    <citation type="submission" date="2019-03" db="EMBL/GenBank/DDBJ databases">
        <title>Genomics of glacier-inhabiting Cryobacterium strains.</title>
        <authorList>
            <person name="Liu Q."/>
            <person name="Xin Y.-H."/>
        </authorList>
    </citation>
    <scope>NUCLEOTIDE SEQUENCE [LARGE SCALE GENOMIC DNA]</scope>
    <source>
        <strain evidence="3 4">HLT2-23</strain>
    </source>
</reference>
<dbReference type="OrthoDB" id="322908at2"/>
<evidence type="ECO:0000259" key="1">
    <source>
        <dbReference type="Pfam" id="PF09983"/>
    </source>
</evidence>
<dbReference type="AlphaFoldDB" id="A0A4R8UUG2"/>
<organism evidence="3 4">
    <name type="scientific">Cryobacterium glaciale</name>
    <dbReference type="NCBI Taxonomy" id="1259145"/>
    <lineage>
        <taxon>Bacteria</taxon>
        <taxon>Bacillati</taxon>
        <taxon>Actinomycetota</taxon>
        <taxon>Actinomycetes</taxon>
        <taxon>Micrococcales</taxon>
        <taxon>Microbacteriaceae</taxon>
        <taxon>Cryobacterium</taxon>
    </lineage>
</organism>
<comment type="caution">
    <text evidence="3">The sequence shown here is derived from an EMBL/GenBank/DDBJ whole genome shotgun (WGS) entry which is preliminary data.</text>
</comment>